<evidence type="ECO:0000256" key="1">
    <source>
        <dbReference type="ARBA" id="ARBA00004286"/>
    </source>
</evidence>
<feature type="region of interest" description="Disordered" evidence="4">
    <location>
        <begin position="1"/>
        <end position="24"/>
    </location>
</feature>
<evidence type="ECO:0008006" key="7">
    <source>
        <dbReference type="Google" id="ProtNLM"/>
    </source>
</evidence>
<comment type="caution">
    <text evidence="5">The sequence shown here is derived from an EMBL/GenBank/DDBJ whole genome shotgun (WGS) entry which is preliminary data.</text>
</comment>
<keyword evidence="6" id="KW-1185">Reference proteome</keyword>
<keyword evidence="3" id="KW-0544">Nucleosome core</keyword>
<dbReference type="EMBL" id="JAULSR010000007">
    <property type="protein sequence ID" value="KAK0614936.1"/>
    <property type="molecule type" value="Genomic_DNA"/>
</dbReference>
<dbReference type="GO" id="GO:0030527">
    <property type="term" value="F:structural constituent of chromatin"/>
    <property type="evidence" value="ECO:0007669"/>
    <property type="project" value="InterPro"/>
</dbReference>
<evidence type="ECO:0000313" key="6">
    <source>
        <dbReference type="Proteomes" id="UP001174934"/>
    </source>
</evidence>
<proteinExistence type="predicted"/>
<feature type="compositionally biased region" description="Acidic residues" evidence="4">
    <location>
        <begin position="424"/>
        <end position="440"/>
    </location>
</feature>
<organism evidence="5 6">
    <name type="scientific">Bombardia bombarda</name>
    <dbReference type="NCBI Taxonomy" id="252184"/>
    <lineage>
        <taxon>Eukaryota</taxon>
        <taxon>Fungi</taxon>
        <taxon>Dikarya</taxon>
        <taxon>Ascomycota</taxon>
        <taxon>Pezizomycotina</taxon>
        <taxon>Sordariomycetes</taxon>
        <taxon>Sordariomycetidae</taxon>
        <taxon>Sordariales</taxon>
        <taxon>Lasiosphaeriaceae</taxon>
        <taxon>Bombardia</taxon>
    </lineage>
</organism>
<dbReference type="Proteomes" id="UP001174934">
    <property type="component" value="Unassembled WGS sequence"/>
</dbReference>
<dbReference type="PANTHER" id="PTHR37015">
    <property type="entry name" value="REVERSE TRANSCRIPTASE DOMAIN-CONTAINING PROTEIN"/>
    <property type="match status" value="1"/>
</dbReference>
<dbReference type="PANTHER" id="PTHR37015:SF2">
    <property type="entry name" value="REVERSE TRANSCRIPTASE DOMAIN-CONTAINING PROTEIN"/>
    <property type="match status" value="1"/>
</dbReference>
<gene>
    <name evidence="5" type="ORF">B0T17DRAFT_540627</name>
</gene>
<protein>
    <recommendedName>
        <fullName evidence="7">Reverse transcriptase</fullName>
    </recommendedName>
</protein>
<dbReference type="InterPro" id="IPR000164">
    <property type="entry name" value="Histone_H3/CENP-A"/>
</dbReference>
<dbReference type="GO" id="GO:0000786">
    <property type="term" value="C:nucleosome"/>
    <property type="evidence" value="ECO:0007669"/>
    <property type="project" value="UniProtKB-KW"/>
</dbReference>
<evidence type="ECO:0000256" key="3">
    <source>
        <dbReference type="ARBA" id="ARBA00023269"/>
    </source>
</evidence>
<reference evidence="5" key="1">
    <citation type="submission" date="2023-06" db="EMBL/GenBank/DDBJ databases">
        <title>Genome-scale phylogeny and comparative genomics of the fungal order Sordariales.</title>
        <authorList>
            <consortium name="Lawrence Berkeley National Laboratory"/>
            <person name="Hensen N."/>
            <person name="Bonometti L."/>
            <person name="Westerberg I."/>
            <person name="Brannstrom I.O."/>
            <person name="Guillou S."/>
            <person name="Cros-Aarteil S."/>
            <person name="Calhoun S."/>
            <person name="Haridas S."/>
            <person name="Kuo A."/>
            <person name="Mondo S."/>
            <person name="Pangilinan J."/>
            <person name="Riley R."/>
            <person name="LaButti K."/>
            <person name="Andreopoulos B."/>
            <person name="Lipzen A."/>
            <person name="Chen C."/>
            <person name="Yanf M."/>
            <person name="Daum C."/>
            <person name="Ng V."/>
            <person name="Clum A."/>
            <person name="Steindorff A."/>
            <person name="Ohm R."/>
            <person name="Martin F."/>
            <person name="Silar P."/>
            <person name="Natvig D."/>
            <person name="Lalanne C."/>
            <person name="Gautier V."/>
            <person name="Ament-velasquez S.L."/>
            <person name="Kruys A."/>
            <person name="Hutchinson M.I."/>
            <person name="Powell A.J."/>
            <person name="Barry K."/>
            <person name="Miller A.N."/>
            <person name="Grigoriev I.V."/>
            <person name="Debuchy R."/>
            <person name="Gladieux P."/>
            <person name="Thoren M.H."/>
            <person name="Johannesson H."/>
        </authorList>
    </citation>
    <scope>NUCLEOTIDE SEQUENCE</scope>
    <source>
        <strain evidence="5">SMH3391-2</strain>
    </source>
</reference>
<keyword evidence="2" id="KW-0158">Chromosome</keyword>
<dbReference type="GO" id="GO:0003677">
    <property type="term" value="F:DNA binding"/>
    <property type="evidence" value="ECO:0007669"/>
    <property type="project" value="InterPro"/>
</dbReference>
<evidence type="ECO:0000256" key="4">
    <source>
        <dbReference type="SAM" id="MobiDB-lite"/>
    </source>
</evidence>
<sequence>MARTKQTARKSTVVQPPPAPDPDLKFNMATSGSVFSETLNEITTTKLEELSKQRSTFEAAKAAALEAADKADNSAERLIALSNGVKKCFGVKVDEDGKVKIGQSKSLEVETVLKNLDRFLAQAKHDPSISPATLASWEEPLRRHLDMQALKFQYASLYGQLVTEWLSGGESSDTVMPAAGEEEDTDMQGAFEDVGNAAKLEARMKWEKTVFEPTQVDREALQTYLSGLFGLSAKKASEKEKVFKSLKELRDEVKNFESQLARPSQFTHQTLRWTIKGLLASDTLSNEKQEVLRDFIGNSTILSEVADVLNMRIASLDTWSWGSGVVVEERRRINGVYNMVMHEDLLQAIFLQYIGVKWSVFFKQAFKNFSSRWKGAWKTSWADVNQEAKRRLGYYLGPVSRFPSVQSSRRRLYRTSYFMSQLPDSEEDGFEEDEGDEEANYESITKKRKLGTTGGAAPRKQLASKAARKSAPSTGGIRIPHVIHSLGDDSDSEDFGNWSDEDFDDADGKNKLKSRMQLKRKLLHLLSTETAMNTNLHGEVTAFHSTFEDWNAQLPHETVHVVLELFGMSETWLAFFTRFLEAPLIFADDSSGVEPDSSTRRRRRGTPGGHALSDVFGETVLFCLDFAINQSSSAKQLWRVHDDIWFWSADHQEAVGAWATVKEFTRLTGTLINEAKTGSVRISKDHNVSLAIDRSLPEGQIRWGFLQLSPQTGRFEIDQAMVDVHIDELRRQLLDDKNKSIFAFIQAWNTYAATFFTSNFGKPANCFGREHVDMMLATHERIQRQIFSTGGEASSVVEYVKKTLQQRFGITNTPDGYLFFPAELGGLDLQSAFIPLHLIRDGVIESPSTPFEELREAELLGYEKAKKLFLNGTIELLRKEPGCQLDEPKWEPDSQHDRENFMTFAEFTRYREEFSFEEVLSVRTPEGEDIDACTVFRKLMRTPAEDMVDLDSARIAYHKLREPGGGKKLTAITQDFRSMKKYWRWVAMLYGPEIADRFGSLNIVDPGLLPMGMVSLLKAKRVKWQG</sequence>
<dbReference type="AlphaFoldDB" id="A0AA39WGF1"/>
<evidence type="ECO:0000313" key="5">
    <source>
        <dbReference type="EMBL" id="KAK0614936.1"/>
    </source>
</evidence>
<comment type="subcellular location">
    <subcellularLocation>
        <location evidence="1">Chromosome</location>
    </subcellularLocation>
</comment>
<dbReference type="PRINTS" id="PR00622">
    <property type="entry name" value="HISTONEH3"/>
</dbReference>
<keyword evidence="3" id="KW-0238">DNA-binding</keyword>
<feature type="region of interest" description="Disordered" evidence="4">
    <location>
        <begin position="423"/>
        <end position="491"/>
    </location>
</feature>
<evidence type="ECO:0000256" key="2">
    <source>
        <dbReference type="ARBA" id="ARBA00022454"/>
    </source>
</evidence>
<accession>A0AA39WGF1</accession>
<name>A0AA39WGF1_9PEZI</name>